<proteinExistence type="inferred from homology"/>
<keyword evidence="2 6" id="KW-0378">Hydrolase</keyword>
<comment type="cofactor">
    <cofactor evidence="6">
        <name>a divalent metal cation</name>
        <dbReference type="ChEBI" id="CHEBI:60240"/>
    </cofactor>
    <text evidence="6">Binds 2 divalent metal cations per subunit. Site 1 may preferentially bind zinc ions, while site 2 has a preference for magnesium and/or manganese ions.</text>
</comment>
<evidence type="ECO:0000256" key="6">
    <source>
        <dbReference type="RuleBase" id="RU363067"/>
    </source>
</evidence>
<evidence type="ECO:0000256" key="4">
    <source>
        <dbReference type="PIRSR" id="PIRSR623088-2"/>
    </source>
</evidence>
<feature type="domain" description="PDEase" evidence="8">
    <location>
        <begin position="949"/>
        <end position="1313"/>
    </location>
</feature>
<comment type="caution">
    <text evidence="9">The sequence shown here is derived from an EMBL/GenBank/DDBJ whole genome shotgun (WGS) entry which is preliminary data.</text>
</comment>
<evidence type="ECO:0000256" key="1">
    <source>
        <dbReference type="ARBA" id="ARBA00022723"/>
    </source>
</evidence>
<dbReference type="InterPro" id="IPR003607">
    <property type="entry name" value="HD/PDEase_dom"/>
</dbReference>
<dbReference type="PROSITE" id="PS51845">
    <property type="entry name" value="PDEASE_I_2"/>
    <property type="match status" value="1"/>
</dbReference>
<evidence type="ECO:0000256" key="3">
    <source>
        <dbReference type="PIRSR" id="PIRSR623088-1"/>
    </source>
</evidence>
<feature type="region of interest" description="Disordered" evidence="7">
    <location>
        <begin position="1"/>
        <end position="46"/>
    </location>
</feature>
<accession>A0ABD3N9T3</accession>
<feature type="binding site" evidence="4">
    <location>
        <position position="1091"/>
    </location>
    <ligand>
        <name>AMP</name>
        <dbReference type="ChEBI" id="CHEBI:456215"/>
    </ligand>
</feature>
<dbReference type="Pfam" id="PF00233">
    <property type="entry name" value="PDEase_I"/>
    <property type="match status" value="1"/>
</dbReference>
<dbReference type="InterPro" id="IPR036971">
    <property type="entry name" value="PDEase_catalytic_dom_sf"/>
</dbReference>
<feature type="binding site" evidence="4">
    <location>
        <position position="1218"/>
    </location>
    <ligand>
        <name>AMP</name>
        <dbReference type="ChEBI" id="CHEBI:456215"/>
    </ligand>
</feature>
<dbReference type="GO" id="GO:0046872">
    <property type="term" value="F:metal ion binding"/>
    <property type="evidence" value="ECO:0007669"/>
    <property type="project" value="UniProtKB-KW"/>
</dbReference>
<keyword evidence="1 5" id="KW-0479">Metal-binding</keyword>
<dbReference type="InterPro" id="IPR023174">
    <property type="entry name" value="PDEase_CS"/>
</dbReference>
<feature type="binding site" evidence="5">
    <location>
        <position position="1054"/>
    </location>
    <ligand>
        <name>Zn(2+)</name>
        <dbReference type="ChEBI" id="CHEBI:29105"/>
        <label>1</label>
    </ligand>
</feature>
<evidence type="ECO:0000256" key="2">
    <source>
        <dbReference type="ARBA" id="ARBA00022801"/>
    </source>
</evidence>
<evidence type="ECO:0000256" key="7">
    <source>
        <dbReference type="SAM" id="MobiDB-lite"/>
    </source>
</evidence>
<dbReference type="PROSITE" id="PS00126">
    <property type="entry name" value="PDEASE_I_1"/>
    <property type="match status" value="1"/>
</dbReference>
<gene>
    <name evidence="9" type="ORF">ACHAWO_002679</name>
</gene>
<sequence>MTKAPFIRRSSREEIPTKSVSTVSDASTATDTAQRRPGGRKKWAGGATKLMSSITFSNIKKDRNNSSLSNSINFNSSSESYNFDGMLDGGSNIDDSSTESKGHHVRFASGTSYGKRPSASFHPSLSGAIPEVVPNSTGRRSSARRTNVNASELTMGLSDLSADFLDLMLKSKGIDWLKSLSLRDPRFCIKMFFDDVARDGADGIEDPDGKGFHPELLSPLLAMFQRSSVFSVWRPTSIDSIEKMMKGHGVGKGLDIKGKSAKKGKLSAYVPFLQIHENEHKNKIRSLPPGGRIRVFYKKEVPRDSAYDFLMEVMADMVTKVSDAQNVVERTKKASTPDAMLDDDNPLGNFRSKSTRHLSHENDAPTEAELACDLITAWKMDDPSIKKIDDYSPKCYGLEMPKRLFWEGYVMRAKDISRPPGSEFDSGRPSTPGFQVRWYLLVLFGCEVLMLKVLDAIARDMNFASIKDKFDPDSPRAVVWQYTDPYQPRDQPDPDPMLPQTLLVAYEENGRVLPVVSDFDCFVLGTRGIRFRNPLPKEQAEMVMEMVDDIEKILQAATEGKSKAWTASWFENMKSKTTHHTMPKYGFGDPKSYEIMKHAVKRLEEFGAVRHGAECFNYYFPQDLDDEYLVIGGNLEGAKYKYMKLDELQSFLSNCIDKGFTFPLNPKWVLCDKGWKAIWDKLLASPHPNVQSSINVWSPPESGIRERIDEVHKKYPQGYEAKNSEKKKGTALWDEAEVALEKYQRIQRAKRKLLVVLMWISILQKSQKKVLEKKAKIEIGEDENSHPKSKVTIGETTTFVCGAESNDGENNTDCDDSAGDIVTIESLLSSSSNTLTKTQSPAPRQTLDVFDCQPSINTSNRRAMRRHTSAGLSINPKDFQFEEMPSFILKEYGGAGLFEAPARPSSAAKLSFKSAVNKVIKARRFINNLAQSPNTDTEVNLKLDHVPAEWDRLDKDAKETLAKKLSFKSVSSWDFNPREIAELCNGAPLLFIGWAIFGSPHAQRAMAKDIGLALVEEDGYDFVNEFQIKIPVLCNFLRLTESNYLPNPYHNSTHASDVLATTNAIFQLGGNRFAESSLHVFSLLVAAVVHDVKHPGLNNNFQTNSQSEIAVRYNDVSVLENTSVSWFFSKIIGSGRDHAIDIFSELSPEQFVIARSVIVKSVLDTDMSHHFLMMAKMQSHQEELASRGSSDWFSSYNVKGCTFNPALDTLCFILHLADISNPAKSHPIFIQWADAILTECFAQGDKEVEMGLPISPLCDRTTTGKKQSQVGFIKFVVQPAFLMLSKILPEVNNDIIPCIESSLEFWENYNEEEEAANGAN</sequence>
<keyword evidence="10" id="KW-1185">Reference proteome</keyword>
<feature type="active site" description="Proton donor" evidence="3">
    <location>
        <position position="1050"/>
    </location>
</feature>
<evidence type="ECO:0000313" key="10">
    <source>
        <dbReference type="Proteomes" id="UP001530400"/>
    </source>
</evidence>
<dbReference type="InterPro" id="IPR002073">
    <property type="entry name" value="PDEase_catalytic_dom"/>
</dbReference>
<feature type="compositionally biased region" description="Low complexity" evidence="7">
    <location>
        <begin position="19"/>
        <end position="32"/>
    </location>
</feature>
<dbReference type="Proteomes" id="UP001530400">
    <property type="component" value="Unassembled WGS sequence"/>
</dbReference>
<evidence type="ECO:0000313" key="9">
    <source>
        <dbReference type="EMBL" id="KAL3772849.1"/>
    </source>
</evidence>
<feature type="compositionally biased region" description="Polar residues" evidence="7">
    <location>
        <begin position="134"/>
        <end position="147"/>
    </location>
</feature>
<name>A0ABD3N9T3_9STRA</name>
<feature type="binding site" evidence="4">
    <location>
        <begin position="1050"/>
        <end position="1054"/>
    </location>
    <ligand>
        <name>AMP</name>
        <dbReference type="ChEBI" id="CHEBI:456215"/>
    </ligand>
</feature>
<dbReference type="InterPro" id="IPR023088">
    <property type="entry name" value="PDEase"/>
</dbReference>
<feature type="binding site" evidence="5">
    <location>
        <position position="1091"/>
    </location>
    <ligand>
        <name>Zn(2+)</name>
        <dbReference type="ChEBI" id="CHEBI:29105"/>
        <label>2</label>
    </ligand>
</feature>
<dbReference type="GO" id="GO:0016787">
    <property type="term" value="F:hydrolase activity"/>
    <property type="evidence" value="ECO:0007669"/>
    <property type="project" value="UniProtKB-KW"/>
</dbReference>
<dbReference type="EMBL" id="JALLPJ020001258">
    <property type="protein sequence ID" value="KAL3772849.1"/>
    <property type="molecule type" value="Genomic_DNA"/>
</dbReference>
<feature type="region of interest" description="Disordered" evidence="7">
    <location>
        <begin position="119"/>
        <end position="147"/>
    </location>
</feature>
<dbReference type="EC" id="3.1.4.-" evidence="6"/>
<feature type="binding site" evidence="4">
    <location>
        <position position="1269"/>
    </location>
    <ligand>
        <name>AMP</name>
        <dbReference type="ChEBI" id="CHEBI:456215"/>
    </ligand>
</feature>
<evidence type="ECO:0000256" key="5">
    <source>
        <dbReference type="PIRSR" id="PIRSR623088-3"/>
    </source>
</evidence>
<dbReference type="SUPFAM" id="SSF109604">
    <property type="entry name" value="HD-domain/PDEase-like"/>
    <property type="match status" value="1"/>
</dbReference>
<comment type="similarity">
    <text evidence="6">Belongs to the cyclic nucleotide phosphodiesterase family.</text>
</comment>
<protein>
    <recommendedName>
        <fullName evidence="6">Phosphodiesterase</fullName>
        <ecNumber evidence="6">3.1.4.-</ecNumber>
    </recommendedName>
</protein>
<feature type="binding site" evidence="5">
    <location>
        <position position="1091"/>
    </location>
    <ligand>
        <name>Zn(2+)</name>
        <dbReference type="ChEBI" id="CHEBI:29105"/>
        <label>1</label>
    </ligand>
</feature>
<feature type="binding site" evidence="5">
    <location>
        <position position="1090"/>
    </location>
    <ligand>
        <name>Zn(2+)</name>
        <dbReference type="ChEBI" id="CHEBI:29105"/>
        <label>1</label>
    </ligand>
</feature>
<dbReference type="CDD" id="cd00077">
    <property type="entry name" value="HDc"/>
    <property type="match status" value="1"/>
</dbReference>
<feature type="binding site" evidence="5">
    <location>
        <position position="1218"/>
    </location>
    <ligand>
        <name>Zn(2+)</name>
        <dbReference type="ChEBI" id="CHEBI:29105"/>
        <label>1</label>
    </ligand>
</feature>
<organism evidence="9 10">
    <name type="scientific">Cyclotella atomus</name>
    <dbReference type="NCBI Taxonomy" id="382360"/>
    <lineage>
        <taxon>Eukaryota</taxon>
        <taxon>Sar</taxon>
        <taxon>Stramenopiles</taxon>
        <taxon>Ochrophyta</taxon>
        <taxon>Bacillariophyta</taxon>
        <taxon>Coscinodiscophyceae</taxon>
        <taxon>Thalassiosirophycidae</taxon>
        <taxon>Stephanodiscales</taxon>
        <taxon>Stephanodiscaceae</taxon>
        <taxon>Cyclotella</taxon>
    </lineage>
</organism>
<reference evidence="9 10" key="1">
    <citation type="submission" date="2024-10" db="EMBL/GenBank/DDBJ databases">
        <title>Updated reference genomes for cyclostephanoid diatoms.</title>
        <authorList>
            <person name="Roberts W.R."/>
            <person name="Alverson A.J."/>
        </authorList>
    </citation>
    <scope>NUCLEOTIDE SEQUENCE [LARGE SCALE GENOMIC DNA]</scope>
    <source>
        <strain evidence="9 10">AJA010-31</strain>
    </source>
</reference>
<dbReference type="PRINTS" id="PR00387">
    <property type="entry name" value="PDIESTERASE1"/>
</dbReference>
<dbReference type="Gene3D" id="1.10.1300.10">
    <property type="entry name" value="3'5'-cyclic nucleotide phosphodiesterase, catalytic domain"/>
    <property type="match status" value="1"/>
</dbReference>
<evidence type="ECO:0000259" key="8">
    <source>
        <dbReference type="PROSITE" id="PS51845"/>
    </source>
</evidence>
<dbReference type="PANTHER" id="PTHR11347">
    <property type="entry name" value="CYCLIC NUCLEOTIDE PHOSPHODIESTERASE"/>
    <property type="match status" value="1"/>
</dbReference>